<accession>A0A4P6LUD4</accession>
<dbReference type="GO" id="GO:0004853">
    <property type="term" value="F:uroporphyrinogen decarboxylase activity"/>
    <property type="evidence" value="ECO:0007669"/>
    <property type="project" value="UniProtKB-EC"/>
</dbReference>
<sequence>MTDQPTTLSPSPQELFLERIRRVDDAIALKEGDRVPFAPFNSALPYFLYGASFRDSMYDYEKASQAILSFYQDFQPDADIHLAFTSGRANELAGSTMIDWPGRPGTRVPDFSTHQVIEHEYMSQEEYPEFINDFMGFTLRKYLPRAFPNLKGLSGIRFVPSIVLSTTPLASLYSPEVQEAFSVLAKIGEEDAKAAAASNALSARIAAMGIPPMMTGIGEAPFDIIGDYYRGTLGALTDQLECPDMIEKACDMLADMQIDSYEYFKTAPLPVKRVFFPLHKGMDGFMSPAQYEKLYWKPLKKIMLALIDMGVTPFIYTEGKYNSRLEQLADVPAGKVIYHFESVDMAQAKKVLGNTACISGNLPIYLLEHGTKQQVIDACKSLIDTCAPGGGYIFDTNGSIDNAKRENIEAMYDTVLTYGKK</sequence>
<protein>
    <submittedName>
        <fullName evidence="2">Uroporphyrinogen decarboxylase</fullName>
        <ecNumber evidence="2">4.1.1.37</ecNumber>
    </submittedName>
</protein>
<keyword evidence="2" id="KW-0456">Lyase</keyword>
<reference evidence="2 3" key="1">
    <citation type="submission" date="2019-01" db="EMBL/GenBank/DDBJ databases">
        <title>PMF-metabolizing Aryl O-demethylase.</title>
        <authorList>
            <person name="Kim M."/>
        </authorList>
    </citation>
    <scope>NUCLEOTIDE SEQUENCE [LARGE SCALE GENOMIC DNA]</scope>
    <source>
        <strain evidence="2 3">PMF1</strain>
    </source>
</reference>
<evidence type="ECO:0000313" key="3">
    <source>
        <dbReference type="Proteomes" id="UP000289794"/>
    </source>
</evidence>
<dbReference type="GO" id="GO:0006779">
    <property type="term" value="P:porphyrin-containing compound biosynthetic process"/>
    <property type="evidence" value="ECO:0007669"/>
    <property type="project" value="InterPro"/>
</dbReference>
<gene>
    <name evidence="2" type="primary">hemE_2</name>
    <name evidence="2" type="ORF">PMF13cell1_01487</name>
</gene>
<proteinExistence type="predicted"/>
<dbReference type="Proteomes" id="UP000289794">
    <property type="component" value="Chromosome"/>
</dbReference>
<dbReference type="KEGG" id="bpro:PMF13cell1_01487"/>
<dbReference type="Pfam" id="PF01208">
    <property type="entry name" value="URO-D"/>
    <property type="match status" value="1"/>
</dbReference>
<dbReference type="EC" id="4.1.1.37" evidence="2"/>
<dbReference type="AlphaFoldDB" id="A0A4P6LUD4"/>
<feature type="domain" description="Uroporphyrinogen decarboxylase (URO-D)" evidence="1">
    <location>
        <begin position="214"/>
        <end position="415"/>
    </location>
</feature>
<dbReference type="InterPro" id="IPR052024">
    <property type="entry name" value="Methanogen_methyltrans"/>
</dbReference>
<dbReference type="EMBL" id="CP035945">
    <property type="protein sequence ID" value="QBE95961.1"/>
    <property type="molecule type" value="Genomic_DNA"/>
</dbReference>
<dbReference type="SUPFAM" id="SSF51726">
    <property type="entry name" value="UROD/MetE-like"/>
    <property type="match status" value="1"/>
</dbReference>
<dbReference type="PANTHER" id="PTHR47099">
    <property type="entry name" value="METHYLCOBAMIDE:COM METHYLTRANSFERASE MTBA"/>
    <property type="match status" value="1"/>
</dbReference>
<dbReference type="RefSeq" id="WP_130180331.1">
    <property type="nucleotide sequence ID" value="NZ_CP035945.1"/>
</dbReference>
<evidence type="ECO:0000259" key="1">
    <source>
        <dbReference type="Pfam" id="PF01208"/>
    </source>
</evidence>
<dbReference type="InterPro" id="IPR000257">
    <property type="entry name" value="Uroporphyrinogen_deCOase"/>
</dbReference>
<dbReference type="PANTHER" id="PTHR47099:SF1">
    <property type="entry name" value="METHYLCOBAMIDE:COM METHYLTRANSFERASE MTBA"/>
    <property type="match status" value="1"/>
</dbReference>
<evidence type="ECO:0000313" key="2">
    <source>
        <dbReference type="EMBL" id="QBE95961.1"/>
    </source>
</evidence>
<dbReference type="Gene3D" id="3.20.20.210">
    <property type="match status" value="1"/>
</dbReference>
<organism evidence="2 3">
    <name type="scientific">Blautia producta</name>
    <dbReference type="NCBI Taxonomy" id="33035"/>
    <lineage>
        <taxon>Bacteria</taxon>
        <taxon>Bacillati</taxon>
        <taxon>Bacillota</taxon>
        <taxon>Clostridia</taxon>
        <taxon>Lachnospirales</taxon>
        <taxon>Lachnospiraceae</taxon>
        <taxon>Blautia</taxon>
    </lineage>
</organism>
<name>A0A4P6LUD4_9FIRM</name>
<dbReference type="InterPro" id="IPR038071">
    <property type="entry name" value="UROD/MetE-like_sf"/>
</dbReference>